<gene>
    <name evidence="1" type="ORF">DRH29_02835</name>
</gene>
<proteinExistence type="predicted"/>
<dbReference type="Proteomes" id="UP000281261">
    <property type="component" value="Unassembled WGS sequence"/>
</dbReference>
<name>A0A420ZCS4_UNCK3</name>
<evidence type="ECO:0000313" key="1">
    <source>
        <dbReference type="EMBL" id="RLC37169.1"/>
    </source>
</evidence>
<reference evidence="1 2" key="1">
    <citation type="submission" date="2018-06" db="EMBL/GenBank/DDBJ databases">
        <title>Extensive metabolic versatility and redundancy in microbially diverse, dynamic hydrothermal sediments.</title>
        <authorList>
            <person name="Dombrowski N."/>
            <person name="Teske A."/>
            <person name="Baker B.J."/>
        </authorList>
    </citation>
    <scope>NUCLEOTIDE SEQUENCE [LARGE SCALE GENOMIC DNA]</scope>
    <source>
        <strain evidence="1">B79_G16</strain>
    </source>
</reference>
<organism evidence="1 2">
    <name type="scientific">candidate division Kazan bacterium</name>
    <dbReference type="NCBI Taxonomy" id="2202143"/>
    <lineage>
        <taxon>Bacteria</taxon>
        <taxon>Bacteria division Kazan-3B-28</taxon>
    </lineage>
</organism>
<dbReference type="AlphaFoldDB" id="A0A420ZCS4"/>
<protein>
    <submittedName>
        <fullName evidence="1">Uncharacterized protein</fullName>
    </submittedName>
</protein>
<comment type="caution">
    <text evidence="1">The sequence shown here is derived from an EMBL/GenBank/DDBJ whole genome shotgun (WGS) entry which is preliminary data.</text>
</comment>
<evidence type="ECO:0000313" key="2">
    <source>
        <dbReference type="Proteomes" id="UP000281261"/>
    </source>
</evidence>
<accession>A0A420ZCS4</accession>
<sequence length="72" mass="7836">MPLGFSFVVSAKPQAVVPGIAQCWDVCPRGGICSSGVLARRYLVDSGFRRVRVELVDAPIVTELGAFRRFNP</sequence>
<dbReference type="EMBL" id="QMNG01000010">
    <property type="protein sequence ID" value="RLC37169.1"/>
    <property type="molecule type" value="Genomic_DNA"/>
</dbReference>